<dbReference type="InterPro" id="IPR000182">
    <property type="entry name" value="GNAT_dom"/>
</dbReference>
<keyword evidence="1" id="KW-1133">Transmembrane helix</keyword>
<dbReference type="Gene3D" id="3.40.630.30">
    <property type="match status" value="1"/>
</dbReference>
<evidence type="ECO:0000313" key="3">
    <source>
        <dbReference type="EMBL" id="TKI69172.1"/>
    </source>
</evidence>
<evidence type="ECO:0000256" key="1">
    <source>
        <dbReference type="SAM" id="Phobius"/>
    </source>
</evidence>
<dbReference type="PROSITE" id="PS51186">
    <property type="entry name" value="GNAT"/>
    <property type="match status" value="1"/>
</dbReference>
<keyword evidence="1" id="KW-0472">Membrane</keyword>
<dbReference type="EMBL" id="SZPU01000032">
    <property type="protein sequence ID" value="TKI69172.1"/>
    <property type="molecule type" value="Genomic_DNA"/>
</dbReference>
<name>A0A4U2Z6N8_9BACI</name>
<dbReference type="CDD" id="cd04301">
    <property type="entry name" value="NAT_SF"/>
    <property type="match status" value="1"/>
</dbReference>
<feature type="transmembrane region" description="Helical" evidence="1">
    <location>
        <begin position="50"/>
        <end position="72"/>
    </location>
</feature>
<feature type="domain" description="N-acetyltransferase" evidence="2">
    <location>
        <begin position="3"/>
        <end position="140"/>
    </location>
</feature>
<reference evidence="3 4" key="1">
    <citation type="submission" date="2019-04" db="EMBL/GenBank/DDBJ databases">
        <title>Lysinibacillus genome sequencing.</title>
        <authorList>
            <person name="Dunlap C."/>
        </authorList>
    </citation>
    <scope>NUCLEOTIDE SEQUENCE [LARGE SCALE GENOMIC DNA]</scope>
    <source>
        <strain evidence="3 4">CCTCC AB 2010389</strain>
    </source>
</reference>
<dbReference type="Proteomes" id="UP000308744">
    <property type="component" value="Unassembled WGS sequence"/>
</dbReference>
<keyword evidence="3" id="KW-0808">Transferase</keyword>
<keyword evidence="1" id="KW-0812">Transmembrane</keyword>
<evidence type="ECO:0000259" key="2">
    <source>
        <dbReference type="PROSITE" id="PS51186"/>
    </source>
</evidence>
<accession>A0A4U2Z6N8</accession>
<dbReference type="InterPro" id="IPR016181">
    <property type="entry name" value="Acyl_CoA_acyltransferase"/>
</dbReference>
<evidence type="ECO:0000313" key="4">
    <source>
        <dbReference type="Proteomes" id="UP000308744"/>
    </source>
</evidence>
<sequence length="140" mass="16067">MRMHIIEASMEHFTHLCALDKEVIGDYSRSDRIKHAILERRCMIYKIQSCIAGFLIFTTDFFDCSFISLVIVKPSERRRGVATALLADFIERAPTAKIFSSTNRSNTKMQNVFNAAGFKRSGYIENLDEGDPEIIYFTLK</sequence>
<dbReference type="RefSeq" id="WP_107896329.1">
    <property type="nucleotide sequence ID" value="NZ_PYWM01000019.1"/>
</dbReference>
<organism evidence="3 4">
    <name type="scientific">Lysinibacillus mangiferihumi</name>
    <dbReference type="NCBI Taxonomy" id="1130819"/>
    <lineage>
        <taxon>Bacteria</taxon>
        <taxon>Bacillati</taxon>
        <taxon>Bacillota</taxon>
        <taxon>Bacilli</taxon>
        <taxon>Bacillales</taxon>
        <taxon>Bacillaceae</taxon>
        <taxon>Lysinibacillus</taxon>
    </lineage>
</organism>
<dbReference type="Pfam" id="PF00583">
    <property type="entry name" value="Acetyltransf_1"/>
    <property type="match status" value="1"/>
</dbReference>
<dbReference type="AlphaFoldDB" id="A0A4U2Z6N8"/>
<comment type="caution">
    <text evidence="3">The sequence shown here is derived from an EMBL/GenBank/DDBJ whole genome shotgun (WGS) entry which is preliminary data.</text>
</comment>
<gene>
    <name evidence="3" type="ORF">FC756_09375</name>
</gene>
<proteinExistence type="predicted"/>
<keyword evidence="4" id="KW-1185">Reference proteome</keyword>
<protein>
    <submittedName>
        <fullName evidence="3">GNAT family N-acetyltransferase</fullName>
    </submittedName>
</protein>
<dbReference type="SUPFAM" id="SSF55729">
    <property type="entry name" value="Acyl-CoA N-acyltransferases (Nat)"/>
    <property type="match status" value="1"/>
</dbReference>
<dbReference type="GO" id="GO:0016747">
    <property type="term" value="F:acyltransferase activity, transferring groups other than amino-acyl groups"/>
    <property type="evidence" value="ECO:0007669"/>
    <property type="project" value="InterPro"/>
</dbReference>